<evidence type="ECO:0000256" key="1">
    <source>
        <dbReference type="SAM" id="SignalP"/>
    </source>
</evidence>
<dbReference type="AlphaFoldDB" id="A0A0R0B5P3"/>
<evidence type="ECO:0000259" key="2">
    <source>
        <dbReference type="Pfam" id="PF00144"/>
    </source>
</evidence>
<dbReference type="InterPro" id="IPR001466">
    <property type="entry name" value="Beta-lactam-related"/>
</dbReference>
<protein>
    <submittedName>
        <fullName evidence="3">Penicillin-binding protein</fullName>
    </submittedName>
</protein>
<gene>
    <name evidence="3" type="ORF">ARC23_05575</name>
</gene>
<comment type="caution">
    <text evidence="3">The sequence shown here is derived from an EMBL/GenBank/DDBJ whole genome shotgun (WGS) entry which is preliminary data.</text>
</comment>
<organism evidence="3 4">
    <name type="scientific">Stenotrophomonas beteli</name>
    <dbReference type="NCBI Taxonomy" id="3384461"/>
    <lineage>
        <taxon>Bacteria</taxon>
        <taxon>Pseudomonadati</taxon>
        <taxon>Pseudomonadota</taxon>
        <taxon>Gammaproteobacteria</taxon>
        <taxon>Lysobacterales</taxon>
        <taxon>Lysobacteraceae</taxon>
        <taxon>Stenotrophomonas</taxon>
        <taxon>Stenotrophomonas maltophilia group</taxon>
    </lineage>
</organism>
<feature type="signal peptide" evidence="1">
    <location>
        <begin position="1"/>
        <end position="23"/>
    </location>
</feature>
<dbReference type="InterPro" id="IPR050789">
    <property type="entry name" value="Diverse_Enzym_Activities"/>
</dbReference>
<reference evidence="3 4" key="1">
    <citation type="journal article" date="2016" name="Front. Microbiol.">
        <title>Genome Sequence of Type Strains of Genus Stenotrophomonas.</title>
        <authorList>
            <person name="Patil P.P."/>
            <person name="Midha S."/>
            <person name="Kumar S."/>
            <person name="Patil P.B."/>
        </authorList>
    </citation>
    <scope>NUCLEOTIDE SEQUENCE [LARGE SCALE GENOMIC DNA]</scope>
    <source>
        <strain evidence="3 4">LMG 978</strain>
    </source>
</reference>
<keyword evidence="1" id="KW-0732">Signal</keyword>
<name>A0A0R0B5P3_9GAMM</name>
<keyword evidence="4" id="KW-1185">Reference proteome</keyword>
<dbReference type="EMBL" id="LLXV01000014">
    <property type="protein sequence ID" value="KRG52598.1"/>
    <property type="molecule type" value="Genomic_DNA"/>
</dbReference>
<accession>A0A0R0B5P3</accession>
<dbReference type="PANTHER" id="PTHR43283:SF7">
    <property type="entry name" value="BETA-LACTAMASE-RELATED DOMAIN-CONTAINING PROTEIN"/>
    <property type="match status" value="1"/>
</dbReference>
<dbReference type="Pfam" id="PF00144">
    <property type="entry name" value="Beta-lactamase"/>
    <property type="match status" value="1"/>
</dbReference>
<evidence type="ECO:0000313" key="3">
    <source>
        <dbReference type="EMBL" id="KRG52598.1"/>
    </source>
</evidence>
<sequence>MKSAYRFCHILALVLLMPLSALATTADDALATIERNARAAHSDAVLVRHDGKTLLELQPAAGQDAVHLMSATKSVMALAIGLLLDDGTLASIDEPVSRIYPEWKQGQKQDITVRMLLDHTSGLQNVANAGQELEGAPDLVKLALAAELSHAPGTTFSYNNKATNLLPGIVQRLAGQPLDAYLHARLFKPLGIAHYTWMKDEADTPLGMAGLSLRASDLAAIGQLLLDDGVAPDGTRLLSARSVALLTAESARSPDVGLLWWRIPAWERYQLKPGLGDLLSARGVESGVQAAIQSTAGRTFDSKDALIAALAEQLGPEWPQRYGSEVTGRGLKLADLYDTARGPVVGYAANGYMGQYLLVIPEQRVVAVRLIHRRDTHVAPRDDYSGFFADVLQLAQALR</sequence>
<feature type="domain" description="Beta-lactamase-related" evidence="2">
    <location>
        <begin position="33"/>
        <end position="382"/>
    </location>
</feature>
<dbReference type="Proteomes" id="UP000051757">
    <property type="component" value="Unassembled WGS sequence"/>
</dbReference>
<dbReference type="PANTHER" id="PTHR43283">
    <property type="entry name" value="BETA-LACTAMASE-RELATED"/>
    <property type="match status" value="1"/>
</dbReference>
<dbReference type="SUPFAM" id="SSF56601">
    <property type="entry name" value="beta-lactamase/transpeptidase-like"/>
    <property type="match status" value="1"/>
</dbReference>
<evidence type="ECO:0000313" key="4">
    <source>
        <dbReference type="Proteomes" id="UP000051757"/>
    </source>
</evidence>
<proteinExistence type="predicted"/>
<dbReference type="Gene3D" id="3.40.710.10">
    <property type="entry name" value="DD-peptidase/beta-lactamase superfamily"/>
    <property type="match status" value="1"/>
</dbReference>
<feature type="chain" id="PRO_5006391896" evidence="1">
    <location>
        <begin position="24"/>
        <end position="399"/>
    </location>
</feature>
<dbReference type="OrthoDB" id="9799367at2"/>
<dbReference type="InterPro" id="IPR012338">
    <property type="entry name" value="Beta-lactam/transpept-like"/>
</dbReference>